<reference evidence="2 3" key="1">
    <citation type="submission" date="2016-10" db="EMBL/GenBank/DDBJ databases">
        <authorList>
            <person name="de Groot N.N."/>
        </authorList>
    </citation>
    <scope>NUCLEOTIDE SEQUENCE [LARGE SCALE GENOMIC DNA]</scope>
    <source>
        <strain evidence="2 3">CGMCC 4.7037</strain>
    </source>
</reference>
<protein>
    <submittedName>
        <fullName evidence="2">Ketosteroid isomerase-related protein</fullName>
    </submittedName>
</protein>
<dbReference type="Gene3D" id="3.10.450.50">
    <property type="match status" value="1"/>
</dbReference>
<dbReference type="RefSeq" id="WP_200824198.1">
    <property type="nucleotide sequence ID" value="NZ_FNVT01000006.1"/>
</dbReference>
<keyword evidence="2" id="KW-0413">Isomerase</keyword>
<proteinExistence type="predicted"/>
<accession>A0A1H6DV43</accession>
<gene>
    <name evidence="2" type="ORF">SAMN05444920_106411</name>
</gene>
<organism evidence="2 3">
    <name type="scientific">Nonomuraea solani</name>
    <dbReference type="NCBI Taxonomy" id="1144553"/>
    <lineage>
        <taxon>Bacteria</taxon>
        <taxon>Bacillati</taxon>
        <taxon>Actinomycetota</taxon>
        <taxon>Actinomycetes</taxon>
        <taxon>Streptosporangiales</taxon>
        <taxon>Streptosporangiaceae</taxon>
        <taxon>Nonomuraea</taxon>
    </lineage>
</organism>
<dbReference type="Pfam" id="PF12680">
    <property type="entry name" value="SnoaL_2"/>
    <property type="match status" value="1"/>
</dbReference>
<dbReference type="Proteomes" id="UP000236732">
    <property type="component" value="Unassembled WGS sequence"/>
</dbReference>
<evidence type="ECO:0000259" key="1">
    <source>
        <dbReference type="Pfam" id="PF12680"/>
    </source>
</evidence>
<dbReference type="AlphaFoldDB" id="A0A1H6DV43"/>
<dbReference type="GO" id="GO:0016853">
    <property type="term" value="F:isomerase activity"/>
    <property type="evidence" value="ECO:0007669"/>
    <property type="project" value="UniProtKB-KW"/>
</dbReference>
<dbReference type="InterPro" id="IPR037401">
    <property type="entry name" value="SnoaL-like"/>
</dbReference>
<sequence length="117" mass="13257">MSTAAGIRHFYRLIDGDQVTELVDLFADDLCYHRPGFAPLIGREQLRHFYEHDRPIRSGRHTLTGIVVGGATAAVHGSFTGTLRDDRPASHRFADFFSYDDDGLITRRDTFFFVPLV</sequence>
<evidence type="ECO:0000313" key="2">
    <source>
        <dbReference type="EMBL" id="SEG89227.1"/>
    </source>
</evidence>
<dbReference type="EMBL" id="FNVT01000006">
    <property type="protein sequence ID" value="SEG89227.1"/>
    <property type="molecule type" value="Genomic_DNA"/>
</dbReference>
<dbReference type="SUPFAM" id="SSF54427">
    <property type="entry name" value="NTF2-like"/>
    <property type="match status" value="1"/>
</dbReference>
<dbReference type="CDD" id="cd00531">
    <property type="entry name" value="NTF2_like"/>
    <property type="match status" value="1"/>
</dbReference>
<evidence type="ECO:0000313" key="3">
    <source>
        <dbReference type="Proteomes" id="UP000236732"/>
    </source>
</evidence>
<keyword evidence="3" id="KW-1185">Reference proteome</keyword>
<dbReference type="InterPro" id="IPR032710">
    <property type="entry name" value="NTF2-like_dom_sf"/>
</dbReference>
<name>A0A1H6DV43_9ACTN</name>
<feature type="domain" description="SnoaL-like" evidence="1">
    <location>
        <begin position="7"/>
        <end position="107"/>
    </location>
</feature>